<keyword evidence="1" id="KW-0472">Membrane</keyword>
<dbReference type="EMBL" id="BAAALM010000002">
    <property type="protein sequence ID" value="GAA1193906.1"/>
    <property type="molecule type" value="Genomic_DNA"/>
</dbReference>
<dbReference type="Proteomes" id="UP001500467">
    <property type="component" value="Unassembled WGS sequence"/>
</dbReference>
<evidence type="ECO:0000313" key="2">
    <source>
        <dbReference type="EMBL" id="GAA1193906.1"/>
    </source>
</evidence>
<evidence type="ECO:0000256" key="1">
    <source>
        <dbReference type="SAM" id="Phobius"/>
    </source>
</evidence>
<feature type="transmembrane region" description="Helical" evidence="1">
    <location>
        <begin position="117"/>
        <end position="138"/>
    </location>
</feature>
<accession>A0ABN1V6G9</accession>
<dbReference type="PANTHER" id="PTHR42305">
    <property type="entry name" value="MEMBRANE PROTEIN RV1733C-RELATED"/>
    <property type="match status" value="1"/>
</dbReference>
<sequence length="160" mass="16814">MIVVLVIAAVPAAVSWGGDVYAGRLDDAARDAAATHRVTAELTAKAPVSATAGHAHDVRAPARWTAPDGGERTGSVPAYRGATRGTEVTIWVDHSGAVTTPPVTRTGAIVDGASAGVALWLLVAGACGLGYGAFRTLLTRSRQAWWDREWERVSQDWARQ</sequence>
<comment type="caution">
    <text evidence="2">The sequence shown here is derived from an EMBL/GenBank/DDBJ whole genome shotgun (WGS) entry which is preliminary data.</text>
</comment>
<gene>
    <name evidence="2" type="ORF">GCM10009675_05810</name>
</gene>
<protein>
    <submittedName>
        <fullName evidence="2">Uncharacterized protein</fullName>
    </submittedName>
</protein>
<evidence type="ECO:0000313" key="3">
    <source>
        <dbReference type="Proteomes" id="UP001500467"/>
    </source>
</evidence>
<name>A0ABN1V6G9_9PSEU</name>
<dbReference type="PANTHER" id="PTHR42305:SF1">
    <property type="entry name" value="MEMBRANE PROTEIN RV1733C-RELATED"/>
    <property type="match status" value="1"/>
</dbReference>
<keyword evidence="1" id="KW-1133">Transmembrane helix</keyword>
<organism evidence="2 3">
    <name type="scientific">Prauserella alba</name>
    <dbReference type="NCBI Taxonomy" id="176898"/>
    <lineage>
        <taxon>Bacteria</taxon>
        <taxon>Bacillati</taxon>
        <taxon>Actinomycetota</taxon>
        <taxon>Actinomycetes</taxon>
        <taxon>Pseudonocardiales</taxon>
        <taxon>Pseudonocardiaceae</taxon>
        <taxon>Prauserella</taxon>
    </lineage>
</organism>
<keyword evidence="1" id="KW-0812">Transmembrane</keyword>
<reference evidence="2 3" key="1">
    <citation type="journal article" date="2019" name="Int. J. Syst. Evol. Microbiol.">
        <title>The Global Catalogue of Microorganisms (GCM) 10K type strain sequencing project: providing services to taxonomists for standard genome sequencing and annotation.</title>
        <authorList>
            <consortium name="The Broad Institute Genomics Platform"/>
            <consortium name="The Broad Institute Genome Sequencing Center for Infectious Disease"/>
            <person name="Wu L."/>
            <person name="Ma J."/>
        </authorList>
    </citation>
    <scope>NUCLEOTIDE SEQUENCE [LARGE SCALE GENOMIC DNA]</scope>
    <source>
        <strain evidence="2 3">JCM 13022</strain>
    </source>
</reference>
<dbReference type="InterPro" id="IPR039708">
    <property type="entry name" value="MT1774/Rv1733c-like"/>
</dbReference>
<keyword evidence="3" id="KW-1185">Reference proteome</keyword>
<proteinExistence type="predicted"/>